<dbReference type="Pfam" id="PF02557">
    <property type="entry name" value="VanY"/>
    <property type="match status" value="1"/>
</dbReference>
<dbReference type="InterPro" id="IPR052179">
    <property type="entry name" value="DD-CPase-like"/>
</dbReference>
<organism evidence="2 3">
    <name type="scientific">Candidatus Ventrousia excrementavium</name>
    <dbReference type="NCBI Taxonomy" id="2840961"/>
    <lineage>
        <taxon>Bacteria</taxon>
        <taxon>Bacillati</taxon>
        <taxon>Bacillota</taxon>
        <taxon>Clostridia</taxon>
        <taxon>Eubacteriales</taxon>
        <taxon>Clostridiaceae</taxon>
        <taxon>Clostridiaceae incertae sedis</taxon>
        <taxon>Candidatus Ventrousia</taxon>
    </lineage>
</organism>
<dbReference type="AlphaFoldDB" id="A0A9D1IW07"/>
<dbReference type="EMBL" id="DVMR01000028">
    <property type="protein sequence ID" value="HIU43162.1"/>
    <property type="molecule type" value="Genomic_DNA"/>
</dbReference>
<dbReference type="PANTHER" id="PTHR34385:SF1">
    <property type="entry name" value="PEPTIDOGLYCAN L-ALANYL-D-GLUTAMATE ENDOPEPTIDASE CWLK"/>
    <property type="match status" value="1"/>
</dbReference>
<accession>A0A9D1IW07</accession>
<reference evidence="2" key="2">
    <citation type="journal article" date="2021" name="PeerJ">
        <title>Extensive microbial diversity within the chicken gut microbiome revealed by metagenomics and culture.</title>
        <authorList>
            <person name="Gilroy R."/>
            <person name="Ravi A."/>
            <person name="Getino M."/>
            <person name="Pursley I."/>
            <person name="Horton D.L."/>
            <person name="Alikhan N.F."/>
            <person name="Baker D."/>
            <person name="Gharbi K."/>
            <person name="Hall N."/>
            <person name="Watson M."/>
            <person name="Adriaenssens E.M."/>
            <person name="Foster-Nyarko E."/>
            <person name="Jarju S."/>
            <person name="Secka A."/>
            <person name="Antonio M."/>
            <person name="Oren A."/>
            <person name="Chaudhuri R.R."/>
            <person name="La Ragione R."/>
            <person name="Hildebrand F."/>
            <person name="Pallen M.J."/>
        </authorList>
    </citation>
    <scope>NUCLEOTIDE SEQUENCE</scope>
    <source>
        <strain evidence="2">CHK191-8634</strain>
    </source>
</reference>
<dbReference type="PANTHER" id="PTHR34385">
    <property type="entry name" value="D-ALANYL-D-ALANINE CARBOXYPEPTIDASE"/>
    <property type="match status" value="1"/>
</dbReference>
<dbReference type="InterPro" id="IPR009045">
    <property type="entry name" value="Zn_M74/Hedgehog-like"/>
</dbReference>
<dbReference type="InterPro" id="IPR003709">
    <property type="entry name" value="VanY-like_core_dom"/>
</dbReference>
<feature type="domain" description="D-alanyl-D-alanine carboxypeptidase-like core" evidence="1">
    <location>
        <begin position="81"/>
        <end position="217"/>
    </location>
</feature>
<protein>
    <submittedName>
        <fullName evidence="2">M15 family metallopeptidase</fullName>
    </submittedName>
</protein>
<dbReference type="Proteomes" id="UP000824073">
    <property type="component" value="Unassembled WGS sequence"/>
</dbReference>
<dbReference type="GO" id="GO:0008233">
    <property type="term" value="F:peptidase activity"/>
    <property type="evidence" value="ECO:0007669"/>
    <property type="project" value="InterPro"/>
</dbReference>
<dbReference type="CDD" id="cd14852">
    <property type="entry name" value="LD-carboxypeptidase"/>
    <property type="match status" value="1"/>
</dbReference>
<sequence length="237" mass="26269">MEKQKSGKKRTRLVILRSSVLLVLGLWMLSGQAQEFGRQALDTLSGGAADDGSWNLILVNAENPVPEGFTVELEDIGGGQRVDARIAEALEDMLQAARSEGLDPVVCSSYRTQDYQAGLYERKIGQYMEKGYGRTAAAAAAARWVAPPGTSEHQLGLAVDIVSSSFQVLDSRQEKTAEQQWLMEHCWEYGFILRYPSDKSDITGIAYEPWHYRYVGKQAAREIAEQGVCLEEYLGKA</sequence>
<proteinExistence type="predicted"/>
<dbReference type="Gene3D" id="3.30.1380.10">
    <property type="match status" value="1"/>
</dbReference>
<dbReference type="SUPFAM" id="SSF55166">
    <property type="entry name" value="Hedgehog/DD-peptidase"/>
    <property type="match status" value="1"/>
</dbReference>
<evidence type="ECO:0000313" key="2">
    <source>
        <dbReference type="EMBL" id="HIU43162.1"/>
    </source>
</evidence>
<dbReference type="InterPro" id="IPR058193">
    <property type="entry name" value="VanY/YodJ_core_dom"/>
</dbReference>
<dbReference type="GO" id="GO:0006508">
    <property type="term" value="P:proteolysis"/>
    <property type="evidence" value="ECO:0007669"/>
    <property type="project" value="InterPro"/>
</dbReference>
<gene>
    <name evidence="2" type="ORF">IAB67_02565</name>
</gene>
<evidence type="ECO:0000313" key="3">
    <source>
        <dbReference type="Proteomes" id="UP000824073"/>
    </source>
</evidence>
<evidence type="ECO:0000259" key="1">
    <source>
        <dbReference type="Pfam" id="PF02557"/>
    </source>
</evidence>
<comment type="caution">
    <text evidence="2">The sequence shown here is derived from an EMBL/GenBank/DDBJ whole genome shotgun (WGS) entry which is preliminary data.</text>
</comment>
<reference evidence="2" key="1">
    <citation type="submission" date="2020-10" db="EMBL/GenBank/DDBJ databases">
        <authorList>
            <person name="Gilroy R."/>
        </authorList>
    </citation>
    <scope>NUCLEOTIDE SEQUENCE</scope>
    <source>
        <strain evidence="2">CHK191-8634</strain>
    </source>
</reference>
<name>A0A9D1IW07_9CLOT</name>